<evidence type="ECO:0000313" key="3">
    <source>
        <dbReference type="Proteomes" id="UP001283361"/>
    </source>
</evidence>
<proteinExistence type="predicted"/>
<reference evidence="2" key="1">
    <citation type="journal article" date="2023" name="G3 (Bethesda)">
        <title>A reference genome for the long-term kleptoplast-retaining sea slug Elysia crispata morphotype clarki.</title>
        <authorList>
            <person name="Eastman K.E."/>
            <person name="Pendleton A.L."/>
            <person name="Shaikh M.A."/>
            <person name="Suttiyut T."/>
            <person name="Ogas R."/>
            <person name="Tomko P."/>
            <person name="Gavelis G."/>
            <person name="Widhalm J.R."/>
            <person name="Wisecaver J.H."/>
        </authorList>
    </citation>
    <scope>NUCLEOTIDE SEQUENCE</scope>
    <source>
        <strain evidence="2">ECLA1</strain>
    </source>
</reference>
<dbReference type="EMBL" id="JAWDGP010002724">
    <property type="protein sequence ID" value="KAK3780458.1"/>
    <property type="molecule type" value="Genomic_DNA"/>
</dbReference>
<dbReference type="AlphaFoldDB" id="A0AAE1A356"/>
<comment type="caution">
    <text evidence="2">The sequence shown here is derived from an EMBL/GenBank/DDBJ whole genome shotgun (WGS) entry which is preliminary data.</text>
</comment>
<accession>A0AAE1A356</accession>
<protein>
    <submittedName>
        <fullName evidence="2">Uncharacterized protein</fullName>
    </submittedName>
</protein>
<sequence>MLHCGKTSQLLSSVVERPPSRPQKIVLRGPRQSIDTEHPVPLRYKHFDWGLVDEHTGKRHNEFIPSPQDTDLLHEASPTPILLFVTAALYTSYTMPSRDKSQP</sequence>
<feature type="compositionally biased region" description="Polar residues" evidence="1">
    <location>
        <begin position="1"/>
        <end position="12"/>
    </location>
</feature>
<evidence type="ECO:0000313" key="2">
    <source>
        <dbReference type="EMBL" id="KAK3780458.1"/>
    </source>
</evidence>
<organism evidence="2 3">
    <name type="scientific">Elysia crispata</name>
    <name type="common">lettuce slug</name>
    <dbReference type="NCBI Taxonomy" id="231223"/>
    <lineage>
        <taxon>Eukaryota</taxon>
        <taxon>Metazoa</taxon>
        <taxon>Spiralia</taxon>
        <taxon>Lophotrochozoa</taxon>
        <taxon>Mollusca</taxon>
        <taxon>Gastropoda</taxon>
        <taxon>Heterobranchia</taxon>
        <taxon>Euthyneura</taxon>
        <taxon>Panpulmonata</taxon>
        <taxon>Sacoglossa</taxon>
        <taxon>Placobranchoidea</taxon>
        <taxon>Plakobranchidae</taxon>
        <taxon>Elysia</taxon>
    </lineage>
</organism>
<gene>
    <name evidence="2" type="ORF">RRG08_024308</name>
</gene>
<name>A0AAE1A356_9GAST</name>
<dbReference type="Proteomes" id="UP001283361">
    <property type="component" value="Unassembled WGS sequence"/>
</dbReference>
<feature type="region of interest" description="Disordered" evidence="1">
    <location>
        <begin position="1"/>
        <end position="32"/>
    </location>
</feature>
<evidence type="ECO:0000256" key="1">
    <source>
        <dbReference type="SAM" id="MobiDB-lite"/>
    </source>
</evidence>
<keyword evidence="3" id="KW-1185">Reference proteome</keyword>